<evidence type="ECO:0000313" key="2">
    <source>
        <dbReference type="EMBL" id="MEB3032084.1"/>
    </source>
</evidence>
<dbReference type="EMBL" id="JAYJJU010000008">
    <property type="protein sequence ID" value="MEB3032084.1"/>
    <property type="molecule type" value="Genomic_DNA"/>
</dbReference>
<sequence>MTIETGWWSQRFAPEGSVAAEGIVKQLGRPEMDPLTVLVREAAQNSWDARREDGPVDFGINLRRLGALTARWRETLLPPPAADSQSTLDAVLSEDSVLLVVSDRNTVGLGGPIRAGTRPDADEKADFVQFMRNVGEPRDQEFGGGTYGFGKGIFYRLSRAGAILVDTRTSGAMPSRRLMGAALGESYYVRDQRYTGRHWWGAIGDTVADPLLDQHAETVGHVLGLPGFGEAESGTDIVIIAADLGSVLGGQDSSTRTLDQAAEYLGSSILWHLWPKFKAADDRYMRFRVTVEGQEVELPSPEEIDELRGFVEALGDVRSGFGVPYARTVAPKHAGSFSLKLLPAKRPDVQPIVDAARPLTGSLHHVARMRTPELVVDYFPTAVHPDARLAYCAVFKASLDADAAFALSEPPTHDAWIARGLRGANLGVVQGLTRFLHREVAEVIAPKTAPPTEASRGMGELSARLGILIPTSDVQQEGRTDPSNRSGHGDNRSGRRRSGSGSDATRGSGQRNAARKPRIVGAPRLEVHDEVPYFVATVDIPASDVERRVRAFVDVVVEGGKAEDEPPEGASIPQIVGSQSDCGADPIPGSIITVGPGDRTEWTVYASYVEDAVVRFRVSELASDGGRHAQ</sequence>
<keyword evidence="3" id="KW-1185">Reference proteome</keyword>
<feature type="compositionally biased region" description="Low complexity" evidence="1">
    <location>
        <begin position="499"/>
        <end position="509"/>
    </location>
</feature>
<dbReference type="Proteomes" id="UP001298593">
    <property type="component" value="Unassembled WGS sequence"/>
</dbReference>
<proteinExistence type="predicted"/>
<evidence type="ECO:0008006" key="4">
    <source>
        <dbReference type="Google" id="ProtNLM"/>
    </source>
</evidence>
<gene>
    <name evidence="2" type="ORF">KV113_11015</name>
</gene>
<feature type="region of interest" description="Disordered" evidence="1">
    <location>
        <begin position="470"/>
        <end position="521"/>
    </location>
</feature>
<comment type="caution">
    <text evidence="2">The sequence shown here is derived from an EMBL/GenBank/DDBJ whole genome shotgun (WGS) entry which is preliminary data.</text>
</comment>
<dbReference type="RefSeq" id="WP_224975227.1">
    <property type="nucleotide sequence ID" value="NZ_JAYJJU010000008.1"/>
</dbReference>
<evidence type="ECO:0000313" key="3">
    <source>
        <dbReference type="Proteomes" id="UP001298593"/>
    </source>
</evidence>
<organism evidence="2 3">
    <name type="scientific">[Mycobacterium] nativiensis</name>
    <dbReference type="NCBI Taxonomy" id="2855503"/>
    <lineage>
        <taxon>Bacteria</taxon>
        <taxon>Bacillati</taxon>
        <taxon>Actinomycetota</taxon>
        <taxon>Actinomycetes</taxon>
        <taxon>Mycobacteriales</taxon>
        <taxon>Mycobacteriaceae</taxon>
        <taxon>Mycolicibacter</taxon>
    </lineage>
</organism>
<evidence type="ECO:0000256" key="1">
    <source>
        <dbReference type="SAM" id="MobiDB-lite"/>
    </source>
</evidence>
<reference evidence="2 3" key="1">
    <citation type="submission" date="2023-12" db="EMBL/GenBank/DDBJ databases">
        <title>Description of new species of Mycobacterium terrae complex isolated from sewage at the Sao Paulo Zoological Park Foundation in Brazil.</title>
        <authorList>
            <person name="Romagnoli C.L."/>
            <person name="Conceicao E.C."/>
            <person name="Machado E."/>
            <person name="Barreto L.B.P.F."/>
            <person name="Sharma A."/>
            <person name="Silva N.M."/>
            <person name="Marques L.E."/>
            <person name="Juliana M.A."/>
            <person name="Lourenco M.C.S."/>
            <person name="Digiampietri L.A."/>
            <person name="Suffys P.N."/>
            <person name="Viana-Niero C."/>
        </authorList>
    </citation>
    <scope>NUCLEOTIDE SEQUENCE [LARGE SCALE GENOMIC DNA]</scope>
    <source>
        <strain evidence="2 3">MYC340</strain>
    </source>
</reference>
<feature type="compositionally biased region" description="Basic and acidic residues" evidence="1">
    <location>
        <begin position="476"/>
        <end position="493"/>
    </location>
</feature>
<name>A0ABU5XVS4_9MYCO</name>
<protein>
    <recommendedName>
        <fullName evidence="4">ATP-binding protein</fullName>
    </recommendedName>
</protein>
<accession>A0ABU5XVS4</accession>